<evidence type="ECO:0000313" key="4">
    <source>
        <dbReference type="Proteomes" id="UP000013526"/>
    </source>
</evidence>
<name>R1F5R2_9GAMM</name>
<dbReference type="InterPro" id="IPR007432">
    <property type="entry name" value="DUF480"/>
</dbReference>
<dbReference type="Pfam" id="PF04337">
    <property type="entry name" value="DUF480"/>
    <property type="match status" value="1"/>
</dbReference>
<protein>
    <submittedName>
        <fullName evidence="3">Multidrug resistance protein A</fullName>
    </submittedName>
</protein>
<comment type="caution">
    <text evidence="3">The sequence shown here is derived from an EMBL/GenBank/DDBJ whole genome shotgun (WGS) entry which is preliminary data.</text>
</comment>
<organism evidence="3 4">
    <name type="scientific">Aeromonas molluscorum 848</name>
    <dbReference type="NCBI Taxonomy" id="1268236"/>
    <lineage>
        <taxon>Bacteria</taxon>
        <taxon>Pseudomonadati</taxon>
        <taxon>Pseudomonadota</taxon>
        <taxon>Gammaproteobacteria</taxon>
        <taxon>Aeromonadales</taxon>
        <taxon>Aeromonadaceae</taxon>
        <taxon>Aeromonas</taxon>
    </lineage>
</organism>
<dbReference type="PANTHER" id="PTHR38768">
    <property type="entry name" value="UPF0502 PROTEIN YCEH"/>
    <property type="match status" value="1"/>
</dbReference>
<sequence>MELVLGPLEARVIGCLIEKEISTPDQYPLSLNALVNACNQKSNRDPVLELEELQIRAVVDELIRKRLVVNTAGFNARVPRYQHRFCNTEFGDLKFDAQALGIVCELLLRGPQTPGELRSRTNRLCQFEDVTQVDIVLNELMEQGPYVVKLAREPGKRESRFAHLFSGEVTGVASDEVSADSGRQPGSSGARAFNSVLGERVETLETEISELRAQLAALSARLDELTS</sequence>
<evidence type="ECO:0000313" key="3">
    <source>
        <dbReference type="EMBL" id="EOD55112.1"/>
    </source>
</evidence>
<feature type="coiled-coil region" evidence="2">
    <location>
        <begin position="194"/>
        <end position="221"/>
    </location>
</feature>
<dbReference type="Proteomes" id="UP000013526">
    <property type="component" value="Unassembled WGS sequence"/>
</dbReference>
<keyword evidence="4" id="KW-1185">Reference proteome</keyword>
<reference evidence="3 4" key="1">
    <citation type="journal article" date="2013" name="Genome Announc.">
        <title>Draft Genome Sequence of Aeromonas molluscorum Strain 848TT, Isolated from Bivalve Molluscs.</title>
        <authorList>
            <person name="Spataro N."/>
            <person name="Farfan M."/>
            <person name="Albarral V."/>
            <person name="Sanglas A."/>
            <person name="Loren J.G."/>
            <person name="Fuste M.C."/>
            <person name="Bosch E."/>
        </authorList>
    </citation>
    <scope>NUCLEOTIDE SEQUENCE [LARGE SCALE GENOMIC DNA]</scope>
    <source>
        <strain evidence="3 4">848</strain>
    </source>
</reference>
<dbReference type="AlphaFoldDB" id="R1F5R2"/>
<dbReference type="Gene3D" id="1.10.10.10">
    <property type="entry name" value="Winged helix-like DNA-binding domain superfamily/Winged helix DNA-binding domain"/>
    <property type="match status" value="2"/>
</dbReference>
<dbReference type="PATRIC" id="fig|1268236.3.peg.2137"/>
<dbReference type="RefSeq" id="WP_005900681.1">
    <property type="nucleotide sequence ID" value="NZ_AQGQ01000062.1"/>
</dbReference>
<dbReference type="SUPFAM" id="SSF46785">
    <property type="entry name" value="Winged helix' DNA-binding domain"/>
    <property type="match status" value="2"/>
</dbReference>
<dbReference type="PANTHER" id="PTHR38768:SF1">
    <property type="entry name" value="UPF0502 PROTEIN YCEH"/>
    <property type="match status" value="1"/>
</dbReference>
<accession>R1F5R2</accession>
<evidence type="ECO:0000256" key="1">
    <source>
        <dbReference type="HAMAP-Rule" id="MF_01584"/>
    </source>
</evidence>
<dbReference type="HAMAP" id="MF_01584">
    <property type="entry name" value="UPF0502"/>
    <property type="match status" value="1"/>
</dbReference>
<proteinExistence type="inferred from homology"/>
<keyword evidence="2" id="KW-0175">Coiled coil</keyword>
<dbReference type="OrthoDB" id="9784785at2"/>
<evidence type="ECO:0000256" key="2">
    <source>
        <dbReference type="SAM" id="Coils"/>
    </source>
</evidence>
<dbReference type="InterPro" id="IPR036388">
    <property type="entry name" value="WH-like_DNA-bd_sf"/>
</dbReference>
<dbReference type="EMBL" id="AQGQ01000062">
    <property type="protein sequence ID" value="EOD55112.1"/>
    <property type="molecule type" value="Genomic_DNA"/>
</dbReference>
<dbReference type="InterPro" id="IPR036390">
    <property type="entry name" value="WH_DNA-bd_sf"/>
</dbReference>
<comment type="similarity">
    <text evidence="1">Belongs to the UPF0502 family.</text>
</comment>
<gene>
    <name evidence="3" type="ORF">G113_10804</name>
</gene>